<accession>A0ABN7SYK4</accession>
<keyword evidence="2" id="KW-1185">Reference proteome</keyword>
<name>A0ABN7SYK4_OIKDI</name>
<protein>
    <submittedName>
        <fullName evidence="1">Oidioi.mRNA.OKI2018_I69.chr2.g4812.t1.cds</fullName>
    </submittedName>
</protein>
<proteinExistence type="predicted"/>
<gene>
    <name evidence="1" type="ORF">OKIOD_LOCUS13577</name>
</gene>
<dbReference type="EMBL" id="OU015567">
    <property type="protein sequence ID" value="CAG5110403.1"/>
    <property type="molecule type" value="Genomic_DNA"/>
</dbReference>
<reference evidence="1 2" key="1">
    <citation type="submission" date="2021-04" db="EMBL/GenBank/DDBJ databases">
        <authorList>
            <person name="Bliznina A."/>
        </authorList>
    </citation>
    <scope>NUCLEOTIDE SEQUENCE [LARGE SCALE GENOMIC DNA]</scope>
</reference>
<evidence type="ECO:0000313" key="2">
    <source>
        <dbReference type="Proteomes" id="UP001158576"/>
    </source>
</evidence>
<organism evidence="1 2">
    <name type="scientific">Oikopleura dioica</name>
    <name type="common">Tunicate</name>
    <dbReference type="NCBI Taxonomy" id="34765"/>
    <lineage>
        <taxon>Eukaryota</taxon>
        <taxon>Metazoa</taxon>
        <taxon>Chordata</taxon>
        <taxon>Tunicata</taxon>
        <taxon>Appendicularia</taxon>
        <taxon>Copelata</taxon>
        <taxon>Oikopleuridae</taxon>
        <taxon>Oikopleura</taxon>
    </lineage>
</organism>
<dbReference type="Proteomes" id="UP001158576">
    <property type="component" value="Chromosome 2"/>
</dbReference>
<sequence length="70" mass="8471">MNIFAFLVAFSTTGKCSRIEKRSGLADLVYMGELHDRINNFFALKKRLHQKYKNRQKRERFVQKLRRPRL</sequence>
<evidence type="ECO:0000313" key="1">
    <source>
        <dbReference type="EMBL" id="CAG5110403.1"/>
    </source>
</evidence>